<protein>
    <submittedName>
        <fullName evidence="1">Uncharacterized protein</fullName>
    </submittedName>
</protein>
<reference evidence="1 2" key="1">
    <citation type="submission" date="2021-06" db="EMBL/GenBank/DDBJ databases">
        <title>Caerostris darwini draft genome.</title>
        <authorList>
            <person name="Kono N."/>
            <person name="Arakawa K."/>
        </authorList>
    </citation>
    <scope>NUCLEOTIDE SEQUENCE [LARGE SCALE GENOMIC DNA]</scope>
</reference>
<organism evidence="1 2">
    <name type="scientific">Caerostris darwini</name>
    <dbReference type="NCBI Taxonomy" id="1538125"/>
    <lineage>
        <taxon>Eukaryota</taxon>
        <taxon>Metazoa</taxon>
        <taxon>Ecdysozoa</taxon>
        <taxon>Arthropoda</taxon>
        <taxon>Chelicerata</taxon>
        <taxon>Arachnida</taxon>
        <taxon>Araneae</taxon>
        <taxon>Araneomorphae</taxon>
        <taxon>Entelegynae</taxon>
        <taxon>Araneoidea</taxon>
        <taxon>Araneidae</taxon>
        <taxon>Caerostris</taxon>
    </lineage>
</organism>
<comment type="caution">
    <text evidence="1">The sequence shown here is derived from an EMBL/GenBank/DDBJ whole genome shotgun (WGS) entry which is preliminary data.</text>
</comment>
<evidence type="ECO:0000313" key="2">
    <source>
        <dbReference type="Proteomes" id="UP001054837"/>
    </source>
</evidence>
<keyword evidence="2" id="KW-1185">Reference proteome</keyword>
<name>A0AAV4TFI9_9ARAC</name>
<proteinExistence type="predicted"/>
<evidence type="ECO:0000313" key="1">
    <source>
        <dbReference type="EMBL" id="GIY45358.1"/>
    </source>
</evidence>
<dbReference type="EMBL" id="BPLQ01009615">
    <property type="protein sequence ID" value="GIY45358.1"/>
    <property type="molecule type" value="Genomic_DNA"/>
</dbReference>
<gene>
    <name evidence="1" type="ORF">CDAR_482231</name>
</gene>
<dbReference type="Proteomes" id="UP001054837">
    <property type="component" value="Unassembled WGS sequence"/>
</dbReference>
<dbReference type="AlphaFoldDB" id="A0AAV4TFI9"/>
<sequence length="124" mass="14584">MSFSLVVNYERRADNNTLEKSIKPKLLVISDLQDREKGKISGALFWAELAAISEFSKIWARFAFGRQEIINNHNCRQEKCPRYSLRSRKIKLSKTGYPDIWLKSFAHFMLHTAVWFWTRLTGDD</sequence>
<accession>A0AAV4TFI9</accession>